<name>A0A6J6CYS7_9ZZZZ</name>
<evidence type="ECO:0000313" key="2">
    <source>
        <dbReference type="EMBL" id="CAB4556627.1"/>
    </source>
</evidence>
<feature type="compositionally biased region" description="Pro residues" evidence="1">
    <location>
        <begin position="142"/>
        <end position="152"/>
    </location>
</feature>
<dbReference type="EMBL" id="CAEZTC010000048">
    <property type="protein sequence ID" value="CAB4556627.1"/>
    <property type="molecule type" value="Genomic_DNA"/>
</dbReference>
<proteinExistence type="predicted"/>
<dbReference type="AlphaFoldDB" id="A0A6J6CYS7"/>
<organism evidence="2">
    <name type="scientific">freshwater metagenome</name>
    <dbReference type="NCBI Taxonomy" id="449393"/>
    <lineage>
        <taxon>unclassified sequences</taxon>
        <taxon>metagenomes</taxon>
        <taxon>ecological metagenomes</taxon>
    </lineage>
</organism>
<dbReference type="EMBL" id="CAEZTQ010000141">
    <property type="protein sequence ID" value="CAB4576594.1"/>
    <property type="molecule type" value="Genomic_DNA"/>
</dbReference>
<evidence type="ECO:0000313" key="3">
    <source>
        <dbReference type="EMBL" id="CAB4576594.1"/>
    </source>
</evidence>
<sequence>MYGRANKNPNHFRQCLQMYQNRPRCEIGQLAQPCMRSRRQKRLARHRAVLDHAHPYRRRAQLPRNDLMHFPPIGSSKRHPSTQAWDPLHRRSTDVVPQPTVRWHRGTSPRRHARNRTVHSRPERDRVPRYKKVHTQDCLPKIAPPLGVPRSR</sequence>
<gene>
    <name evidence="2" type="ORF">UFOPK1572_00533</name>
    <name evidence="3" type="ORF">UFOPK1704_00742</name>
</gene>
<evidence type="ECO:0000256" key="1">
    <source>
        <dbReference type="SAM" id="MobiDB-lite"/>
    </source>
</evidence>
<feature type="compositionally biased region" description="Basic residues" evidence="1">
    <location>
        <begin position="102"/>
        <end position="119"/>
    </location>
</feature>
<reference evidence="2" key="1">
    <citation type="submission" date="2020-05" db="EMBL/GenBank/DDBJ databases">
        <authorList>
            <person name="Chiriac C."/>
            <person name="Salcher M."/>
            <person name="Ghai R."/>
            <person name="Kavagutti S V."/>
        </authorList>
    </citation>
    <scope>NUCLEOTIDE SEQUENCE</scope>
</reference>
<accession>A0A6J6CYS7</accession>
<protein>
    <submittedName>
        <fullName evidence="2">Unannotated protein</fullName>
    </submittedName>
</protein>
<feature type="region of interest" description="Disordered" evidence="1">
    <location>
        <begin position="54"/>
        <end position="152"/>
    </location>
</feature>